<sequence>MKPLVLQRINELIDGYKLSKNAFANKINMEQTTVNNQLIGKRSVSIDLILNILLAFPEISSEWLLRGKGNMLIEGSKDNAEKLREFTVIVDKDGYLKLKQ</sequence>
<proteinExistence type="predicted"/>
<reference evidence="2" key="1">
    <citation type="submission" date="2017-04" db="EMBL/GenBank/DDBJ databases">
        <title>Function of individual gut microbiota members based on whole genome sequencing of pure cultures obtained from chicken caecum.</title>
        <authorList>
            <person name="Medvecky M."/>
            <person name="Cejkova D."/>
            <person name="Polansky O."/>
            <person name="Karasova D."/>
            <person name="Kubasova T."/>
            <person name="Cizek A."/>
            <person name="Rychlik I."/>
        </authorList>
    </citation>
    <scope>NUCLEOTIDE SEQUENCE [LARGE SCALE GENOMIC DNA]</scope>
    <source>
        <strain evidence="2">An43</strain>
    </source>
</reference>
<dbReference type="RefSeq" id="WP_087426397.1">
    <property type="nucleotide sequence ID" value="NZ_NFII01000011.1"/>
</dbReference>
<evidence type="ECO:0000313" key="2">
    <source>
        <dbReference type="Proteomes" id="UP000195386"/>
    </source>
</evidence>
<dbReference type="Proteomes" id="UP000195386">
    <property type="component" value="Unassembled WGS sequence"/>
</dbReference>
<dbReference type="EMBL" id="NFII01000011">
    <property type="protein sequence ID" value="OUO00436.1"/>
    <property type="molecule type" value="Genomic_DNA"/>
</dbReference>
<dbReference type="InterPro" id="IPR010982">
    <property type="entry name" value="Lambda_DNA-bd_dom_sf"/>
</dbReference>
<comment type="caution">
    <text evidence="1">The sequence shown here is derived from an EMBL/GenBank/DDBJ whole genome shotgun (WGS) entry which is preliminary data.</text>
</comment>
<dbReference type="Gene3D" id="1.10.260.40">
    <property type="entry name" value="lambda repressor-like DNA-binding domains"/>
    <property type="match status" value="1"/>
</dbReference>
<evidence type="ECO:0008006" key="3">
    <source>
        <dbReference type="Google" id="ProtNLM"/>
    </source>
</evidence>
<evidence type="ECO:0000313" key="1">
    <source>
        <dbReference type="EMBL" id="OUO00436.1"/>
    </source>
</evidence>
<name>A0A1Y3YRE9_9BACE</name>
<gene>
    <name evidence="1" type="ORF">B5F97_11895</name>
</gene>
<organism evidence="1 2">
    <name type="scientific">Bacteroides clarus</name>
    <dbReference type="NCBI Taxonomy" id="626929"/>
    <lineage>
        <taxon>Bacteria</taxon>
        <taxon>Pseudomonadati</taxon>
        <taxon>Bacteroidota</taxon>
        <taxon>Bacteroidia</taxon>
        <taxon>Bacteroidales</taxon>
        <taxon>Bacteroidaceae</taxon>
        <taxon>Bacteroides</taxon>
    </lineage>
</organism>
<dbReference type="AlphaFoldDB" id="A0A1Y3YRE9"/>
<dbReference type="GO" id="GO:0003677">
    <property type="term" value="F:DNA binding"/>
    <property type="evidence" value="ECO:0007669"/>
    <property type="project" value="InterPro"/>
</dbReference>
<protein>
    <recommendedName>
        <fullName evidence="3">XRE family transcriptional regulator</fullName>
    </recommendedName>
</protein>
<accession>A0A1Y3YRE9</accession>
<dbReference type="SUPFAM" id="SSF47413">
    <property type="entry name" value="lambda repressor-like DNA-binding domains"/>
    <property type="match status" value="1"/>
</dbReference>